<proteinExistence type="inferred from homology"/>
<protein>
    <submittedName>
        <fullName evidence="11">Nitrilase-related carbon-nitrogen hydrolase</fullName>
    </submittedName>
</protein>
<dbReference type="CDD" id="cd07197">
    <property type="entry name" value="nitrilase"/>
    <property type="match status" value="1"/>
</dbReference>
<reference evidence="11 12" key="1">
    <citation type="journal article" date="2023" name="Microbiol. Resour. Announc.">
        <title>Complete Genome Sequence of Imperialibacter roseus strain P4T.</title>
        <authorList>
            <person name="Tizabi D.R."/>
            <person name="Bachvaroff T."/>
            <person name="Hill R.T."/>
        </authorList>
    </citation>
    <scope>NUCLEOTIDE SEQUENCE [LARGE SCALE GENOMIC DNA]</scope>
    <source>
        <strain evidence="11 12">P4T</strain>
    </source>
</reference>
<dbReference type="SUPFAM" id="SSF56317">
    <property type="entry name" value="Carbon-nitrogen hydrolase"/>
    <property type="match status" value="1"/>
</dbReference>
<evidence type="ECO:0000313" key="12">
    <source>
        <dbReference type="Proteomes" id="UP001302349"/>
    </source>
</evidence>
<feature type="transmembrane region" description="Helical" evidence="9">
    <location>
        <begin position="12"/>
        <end position="41"/>
    </location>
</feature>
<dbReference type="PROSITE" id="PS50263">
    <property type="entry name" value="CN_HYDROLASE"/>
    <property type="match status" value="1"/>
</dbReference>
<keyword evidence="4" id="KW-0808">Transferase</keyword>
<evidence type="ECO:0000256" key="9">
    <source>
        <dbReference type="SAM" id="Phobius"/>
    </source>
</evidence>
<accession>A0ABZ0INY6</accession>
<evidence type="ECO:0000256" key="8">
    <source>
        <dbReference type="ARBA" id="ARBA00023315"/>
    </source>
</evidence>
<comment type="similarity">
    <text evidence="2">Belongs to the CN hydrolase family. Apolipoprotein N-acyltransferase subfamily.</text>
</comment>
<evidence type="ECO:0000256" key="2">
    <source>
        <dbReference type="ARBA" id="ARBA00010065"/>
    </source>
</evidence>
<evidence type="ECO:0000256" key="3">
    <source>
        <dbReference type="ARBA" id="ARBA00022475"/>
    </source>
</evidence>
<feature type="domain" description="CN hydrolase" evidence="10">
    <location>
        <begin position="261"/>
        <end position="490"/>
    </location>
</feature>
<feature type="transmembrane region" description="Helical" evidence="9">
    <location>
        <begin position="184"/>
        <end position="203"/>
    </location>
</feature>
<dbReference type="RefSeq" id="WP_317488641.1">
    <property type="nucleotide sequence ID" value="NZ_CP136051.1"/>
</dbReference>
<evidence type="ECO:0000256" key="7">
    <source>
        <dbReference type="ARBA" id="ARBA00023136"/>
    </source>
</evidence>
<dbReference type="InterPro" id="IPR004563">
    <property type="entry name" value="Apolipo_AcylTrfase"/>
</dbReference>
<name>A0ABZ0INY6_9BACT</name>
<organism evidence="11 12">
    <name type="scientific">Imperialibacter roseus</name>
    <dbReference type="NCBI Taxonomy" id="1324217"/>
    <lineage>
        <taxon>Bacteria</taxon>
        <taxon>Pseudomonadati</taxon>
        <taxon>Bacteroidota</taxon>
        <taxon>Cytophagia</taxon>
        <taxon>Cytophagales</taxon>
        <taxon>Flammeovirgaceae</taxon>
        <taxon>Imperialibacter</taxon>
    </lineage>
</organism>
<dbReference type="PANTHER" id="PTHR38686">
    <property type="entry name" value="APOLIPOPROTEIN N-ACYLTRANSFERASE"/>
    <property type="match status" value="1"/>
</dbReference>
<keyword evidence="7 9" id="KW-0472">Membrane</keyword>
<feature type="transmembrane region" description="Helical" evidence="9">
    <location>
        <begin position="503"/>
        <end position="521"/>
    </location>
</feature>
<keyword evidence="6 9" id="KW-1133">Transmembrane helix</keyword>
<comment type="subcellular location">
    <subcellularLocation>
        <location evidence="1">Cell membrane</location>
        <topology evidence="1">Multi-pass membrane protein</topology>
    </subcellularLocation>
</comment>
<evidence type="ECO:0000256" key="4">
    <source>
        <dbReference type="ARBA" id="ARBA00022679"/>
    </source>
</evidence>
<dbReference type="Gene3D" id="3.60.110.10">
    <property type="entry name" value="Carbon-nitrogen hydrolase"/>
    <property type="match status" value="1"/>
</dbReference>
<evidence type="ECO:0000256" key="5">
    <source>
        <dbReference type="ARBA" id="ARBA00022692"/>
    </source>
</evidence>
<keyword evidence="8" id="KW-0012">Acyltransferase</keyword>
<gene>
    <name evidence="11" type="ORF">RT717_22725</name>
</gene>
<dbReference type="PANTHER" id="PTHR38686:SF1">
    <property type="entry name" value="APOLIPOPROTEIN N-ACYLTRANSFERASE"/>
    <property type="match status" value="1"/>
</dbReference>
<dbReference type="EMBL" id="CP136051">
    <property type="protein sequence ID" value="WOK05894.1"/>
    <property type="molecule type" value="Genomic_DNA"/>
</dbReference>
<keyword evidence="11" id="KW-0378">Hydrolase</keyword>
<feature type="transmembrane region" description="Helical" evidence="9">
    <location>
        <begin position="144"/>
        <end position="172"/>
    </location>
</feature>
<evidence type="ECO:0000259" key="10">
    <source>
        <dbReference type="PROSITE" id="PS50263"/>
    </source>
</evidence>
<dbReference type="Pfam" id="PF20154">
    <property type="entry name" value="LNT_N"/>
    <property type="match status" value="1"/>
</dbReference>
<dbReference type="InterPro" id="IPR003010">
    <property type="entry name" value="C-N_Hydrolase"/>
</dbReference>
<keyword evidence="12" id="KW-1185">Reference proteome</keyword>
<dbReference type="GO" id="GO:0016787">
    <property type="term" value="F:hydrolase activity"/>
    <property type="evidence" value="ECO:0007669"/>
    <property type="project" value="UniProtKB-KW"/>
</dbReference>
<feature type="transmembrane region" description="Helical" evidence="9">
    <location>
        <begin position="107"/>
        <end position="124"/>
    </location>
</feature>
<feature type="transmembrane region" description="Helical" evidence="9">
    <location>
        <begin position="77"/>
        <end position="100"/>
    </location>
</feature>
<sequence length="533" mass="58558">MKTFTNTKTTALWVLATISFSLLSVKWMFAPAAWVAPAFLILLMKEYKPWKSLLMGLSVLYVSSLIGSYKVMPFPTIVFVVIALIGALKHLIPFFLFRLLSKRVEGWYATLLFPCLYVAYDYLNGFDGGGTWGSMGYTQVNNDALMQLVAVTGLWGVTFLITWVSALLSAWYTSGFSFSSIKKPATLCSSVFVVVLIGGSIRMNSLWQKETTTVRVAGITGQNLELLQSTYEAVFGSRLDVDLSKLTQTSLALQELKKGLVKFIENPTDPIFAASHLQMEAFQDSMLSVAKKEAVAGAKIVSFSEGLLFTTKATEGRLIAKTRKLAMESQFYLLLTMASIIPGEVTMGSKYLENKALFIGPDGQVLNTFFKNKPVPLVEPSIQGDGKIPVIDTEFGRIAISICYDADFPYLMRQPGQQNADIMLLPSGDWKEIAPYHAWMAKVRAIENGFSLLRPVSNATSIASDYYGKVLVSNDFSSAGEHVMVSHLATKGIATIYSKMGDWLAWGCLVGLVAFLGRLVLSSPKVMVKTGSQ</sequence>
<evidence type="ECO:0000256" key="6">
    <source>
        <dbReference type="ARBA" id="ARBA00022989"/>
    </source>
</evidence>
<keyword evidence="3" id="KW-1003">Cell membrane</keyword>
<dbReference type="InterPro" id="IPR045378">
    <property type="entry name" value="LNT_N"/>
</dbReference>
<dbReference type="InterPro" id="IPR036526">
    <property type="entry name" value="C-N_Hydrolase_sf"/>
</dbReference>
<evidence type="ECO:0000256" key="1">
    <source>
        <dbReference type="ARBA" id="ARBA00004651"/>
    </source>
</evidence>
<evidence type="ECO:0000313" key="11">
    <source>
        <dbReference type="EMBL" id="WOK05894.1"/>
    </source>
</evidence>
<dbReference type="Proteomes" id="UP001302349">
    <property type="component" value="Chromosome"/>
</dbReference>
<keyword evidence="5 9" id="KW-0812">Transmembrane</keyword>
<dbReference type="Pfam" id="PF00795">
    <property type="entry name" value="CN_hydrolase"/>
    <property type="match status" value="1"/>
</dbReference>